<dbReference type="InterPro" id="IPR054593">
    <property type="entry name" value="Beta-mannosidase-like_N2"/>
</dbReference>
<feature type="domain" description="Mannosidase Ig/CBM-like" evidence="6">
    <location>
        <begin position="662"/>
        <end position="741"/>
    </location>
</feature>
<proteinExistence type="inferred from homology"/>
<dbReference type="InterPro" id="IPR041351">
    <property type="entry name" value="Ig_GlcNase"/>
</dbReference>
<dbReference type="InterPro" id="IPR017853">
    <property type="entry name" value="GH"/>
</dbReference>
<feature type="signal peptide" evidence="4">
    <location>
        <begin position="1"/>
        <end position="21"/>
    </location>
</feature>
<evidence type="ECO:0000259" key="5">
    <source>
        <dbReference type="Pfam" id="PF00703"/>
    </source>
</evidence>
<dbReference type="PANTHER" id="PTHR43536:SF1">
    <property type="entry name" value="MANNOSYLGLYCOPROTEIN ENDO-BETA-MANNOSIDASE"/>
    <property type="match status" value="1"/>
</dbReference>
<evidence type="ECO:0000313" key="9">
    <source>
        <dbReference type="EMBL" id="MBO2455617.1"/>
    </source>
</evidence>
<dbReference type="SUPFAM" id="SSF49303">
    <property type="entry name" value="beta-Galactosidase/glucuronidase domain"/>
    <property type="match status" value="3"/>
</dbReference>
<dbReference type="EMBL" id="JAGEOJ010000039">
    <property type="protein sequence ID" value="MBO2455617.1"/>
    <property type="molecule type" value="Genomic_DNA"/>
</dbReference>
<organism evidence="9 10">
    <name type="scientific">Actinomadura barringtoniae</name>
    <dbReference type="NCBI Taxonomy" id="1427535"/>
    <lineage>
        <taxon>Bacteria</taxon>
        <taxon>Bacillati</taxon>
        <taxon>Actinomycetota</taxon>
        <taxon>Actinomycetes</taxon>
        <taxon>Streptosporangiales</taxon>
        <taxon>Thermomonosporaceae</taxon>
        <taxon>Actinomadura</taxon>
    </lineage>
</organism>
<dbReference type="InterPro" id="IPR008979">
    <property type="entry name" value="Galactose-bd-like_sf"/>
</dbReference>
<evidence type="ECO:0000313" key="10">
    <source>
        <dbReference type="Proteomes" id="UP000669179"/>
    </source>
</evidence>
<name>A0A939TDI1_9ACTN</name>
<evidence type="ECO:0000256" key="1">
    <source>
        <dbReference type="ARBA" id="ARBA00007401"/>
    </source>
</evidence>
<keyword evidence="2" id="KW-0378">Hydrolase</keyword>
<feature type="domain" description="Glycoside hydrolase family 2 immunoglobulin-like beta-sandwich" evidence="5">
    <location>
        <begin position="214"/>
        <end position="326"/>
    </location>
</feature>
<dbReference type="Gene3D" id="3.20.20.80">
    <property type="entry name" value="Glycosidases"/>
    <property type="match status" value="1"/>
</dbReference>
<dbReference type="SUPFAM" id="SSF51445">
    <property type="entry name" value="(Trans)glycosidases"/>
    <property type="match status" value="1"/>
</dbReference>
<dbReference type="PANTHER" id="PTHR43536">
    <property type="entry name" value="MANNOSYLGLYCOPROTEIN ENDO-BETA-MANNOSIDASE"/>
    <property type="match status" value="1"/>
</dbReference>
<comment type="caution">
    <text evidence="9">The sequence shown here is derived from an EMBL/GenBank/DDBJ whole genome shotgun (WGS) entry which is preliminary data.</text>
</comment>
<dbReference type="InterPro" id="IPR006102">
    <property type="entry name" value="Ig-like_GH2"/>
</dbReference>
<dbReference type="Pfam" id="PF18368">
    <property type="entry name" value="Ig_GlcNase"/>
    <property type="match status" value="1"/>
</dbReference>
<dbReference type="InterPro" id="IPR041447">
    <property type="entry name" value="Mannosidase_ig"/>
</dbReference>
<reference evidence="9" key="1">
    <citation type="submission" date="2021-03" db="EMBL/GenBank/DDBJ databases">
        <authorList>
            <person name="Kanchanasin P."/>
            <person name="Saeng-In P."/>
            <person name="Phongsopitanun W."/>
            <person name="Yuki M."/>
            <person name="Kudo T."/>
            <person name="Ohkuma M."/>
            <person name="Tanasupawat S."/>
        </authorList>
    </citation>
    <scope>NUCLEOTIDE SEQUENCE</scope>
    <source>
        <strain evidence="9">GKU 128</strain>
    </source>
</reference>
<feature type="chain" id="PRO_5038414676" description="Exo-1,4-beta-D-glucosaminidase" evidence="4">
    <location>
        <begin position="22"/>
        <end position="863"/>
    </location>
</feature>
<dbReference type="Pfam" id="PF22666">
    <property type="entry name" value="Glyco_hydro_2_N2"/>
    <property type="match status" value="1"/>
</dbReference>
<gene>
    <name evidence="9" type="ORF">J4573_51680</name>
</gene>
<dbReference type="Pfam" id="PF17786">
    <property type="entry name" value="Mannosidase_ig"/>
    <property type="match status" value="1"/>
</dbReference>
<accession>A0A939TDI1</accession>
<dbReference type="InterPro" id="IPR036156">
    <property type="entry name" value="Beta-gal/glucu_dom_sf"/>
</dbReference>
<evidence type="ECO:0000256" key="2">
    <source>
        <dbReference type="ARBA" id="ARBA00022801"/>
    </source>
</evidence>
<evidence type="ECO:0000259" key="8">
    <source>
        <dbReference type="Pfam" id="PF22666"/>
    </source>
</evidence>
<keyword evidence="10" id="KW-1185">Reference proteome</keyword>
<dbReference type="InterPro" id="IPR013783">
    <property type="entry name" value="Ig-like_fold"/>
</dbReference>
<protein>
    <recommendedName>
        <fullName evidence="11">Exo-1,4-beta-D-glucosaminidase</fullName>
    </recommendedName>
</protein>
<keyword evidence="4" id="KW-0732">Signal</keyword>
<dbReference type="AlphaFoldDB" id="A0A939TDI1"/>
<dbReference type="InterPro" id="IPR043534">
    <property type="entry name" value="EBDG/EBM"/>
</dbReference>
<evidence type="ECO:0000256" key="4">
    <source>
        <dbReference type="SAM" id="SignalP"/>
    </source>
</evidence>
<dbReference type="RefSeq" id="WP_208263843.1">
    <property type="nucleotide sequence ID" value="NZ_JAGEOJ010000039.1"/>
</dbReference>
<dbReference type="Proteomes" id="UP000669179">
    <property type="component" value="Unassembled WGS sequence"/>
</dbReference>
<keyword evidence="3" id="KW-0326">Glycosidase</keyword>
<feature type="domain" description="Beta-mannosidase-like galactose-binding" evidence="8">
    <location>
        <begin position="53"/>
        <end position="177"/>
    </location>
</feature>
<dbReference type="Gene3D" id="2.60.40.10">
    <property type="entry name" value="Immunoglobulins"/>
    <property type="match status" value="3"/>
</dbReference>
<evidence type="ECO:0000256" key="3">
    <source>
        <dbReference type="ARBA" id="ARBA00023295"/>
    </source>
</evidence>
<comment type="similarity">
    <text evidence="1">Belongs to the glycosyl hydrolase 2 family.</text>
</comment>
<evidence type="ECO:0000259" key="6">
    <source>
        <dbReference type="Pfam" id="PF17786"/>
    </source>
</evidence>
<evidence type="ECO:0000259" key="7">
    <source>
        <dbReference type="Pfam" id="PF18368"/>
    </source>
</evidence>
<dbReference type="SUPFAM" id="SSF49785">
    <property type="entry name" value="Galactose-binding domain-like"/>
    <property type="match status" value="1"/>
</dbReference>
<sequence>MKRYVSALLTALLLLLTVGTAETGTASAASVRSHNLRSGWALHSANGVTDTGEVISKPGYDTGGWSPVSLPSTVLAGLVKNNVYQDVYFGQNLKNVPDLTKQNWWFRGEFDAARKAPGQAYWLRFKGISYRAQIWLNGTKLDGNAVGTLVRHEYNVSKLIKPGQSNALAILVTPPQHGCKDLSICTVDWNPEAPDMNAGLWGDTSLDTTGPVALRDPYVKTVLPLPKTDSADLTVYADAVNATDAPVTAKVGGTITKTGKPTLTFSQNFSLKAGERREVAFKPIHVTDPALWWPLQYGKPELYNLSLKAGVGGAASDTKAIRFGIRQFTDYRKTVNGTSWAGYKVNGKNVLFRGGGYVWDLMQRWDTRTNATHIKYLKDMGLNTIRMEGTIGNEELYDLADENGIMVMAGFVCCSAWQDDSTWTAEQYDVAKASLDSQMRALRHHASGFVWTYGSDEPPSAEHLAAYKKIGADLHWQNPTVDNVATWSNDDAGMKMDGPYVWEPPVLWWDTKQAGSAFGTTAEEGTQAPPPYDSVRKFLSPSDQWPLSTAWNYHAGRPGTVFADTGPYDKAIDDRYGKATSAADYAKKAEVQNYENTRAFFEAWSAHKYSESFGTIFWMLNNAWPAVHWNLYDYFFKPGGGYFGTKKATEPVHIAYDYSSRKVYVVNSTLAKQGGLTATATFYNIPDLAKKHTATAAVTSEANSSAAVMTLPAVSGLSSTYFVRLQLKDSSGKVVSNNLYWNSTKPDELGSKSDWYYTEVTTYGDMSGLSRLAQNPDVKATATRTRSGVTIDLTNTSKTNVAFFVRPEVTVNGGEVLPITYSDNYVSLWPGESTTIKADAEFQGTPTLLLRGYNIPTTTVRVR</sequence>
<feature type="domain" description="Exo-beta-D-glucosaminidase Ig-fold" evidence="7">
    <location>
        <begin position="755"/>
        <end position="855"/>
    </location>
</feature>
<dbReference type="Pfam" id="PF00703">
    <property type="entry name" value="Glyco_hydro_2"/>
    <property type="match status" value="1"/>
</dbReference>
<dbReference type="GO" id="GO:0005975">
    <property type="term" value="P:carbohydrate metabolic process"/>
    <property type="evidence" value="ECO:0007669"/>
    <property type="project" value="InterPro"/>
</dbReference>
<dbReference type="Gene3D" id="2.60.120.260">
    <property type="entry name" value="Galactose-binding domain-like"/>
    <property type="match status" value="1"/>
</dbReference>
<dbReference type="GO" id="GO:0004553">
    <property type="term" value="F:hydrolase activity, hydrolyzing O-glycosyl compounds"/>
    <property type="evidence" value="ECO:0007669"/>
    <property type="project" value="InterPro"/>
</dbReference>
<evidence type="ECO:0008006" key="11">
    <source>
        <dbReference type="Google" id="ProtNLM"/>
    </source>
</evidence>